<evidence type="ECO:0000313" key="3">
    <source>
        <dbReference type="Proteomes" id="UP000249819"/>
    </source>
</evidence>
<feature type="transmembrane region" description="Helical" evidence="1">
    <location>
        <begin position="7"/>
        <end position="31"/>
    </location>
</feature>
<gene>
    <name evidence="2" type="ORF">CLV59_102463</name>
</gene>
<keyword evidence="1" id="KW-1133">Transmembrane helix</keyword>
<keyword evidence="1" id="KW-0812">Transmembrane</keyword>
<name>A0A327W8G3_9BACT</name>
<evidence type="ECO:0000313" key="2">
    <source>
        <dbReference type="EMBL" id="RAJ85758.1"/>
    </source>
</evidence>
<protein>
    <submittedName>
        <fullName evidence="2">Uncharacterized protein</fullName>
    </submittedName>
</protein>
<dbReference type="Proteomes" id="UP000249819">
    <property type="component" value="Unassembled WGS sequence"/>
</dbReference>
<sequence length="157" mass="16984">MCKKSNFTYIANVMLLKTYFPAFLLLTIVGLTSCKKKNNGTDAQPSTQEEALVYSFQGVEEGAYNQALDSTFTFQIKVTSKLPQGGVGTKLNVVSDPAGVGLDQSAVPDSKTALYSVTLSHLKELKTYKVTVNVASLSNTSNTASPKIFYITNKKPL</sequence>
<reference evidence="2 3" key="1">
    <citation type="submission" date="2018-06" db="EMBL/GenBank/DDBJ databases">
        <title>Genomic Encyclopedia of Archaeal and Bacterial Type Strains, Phase II (KMG-II): from individual species to whole genera.</title>
        <authorList>
            <person name="Goeker M."/>
        </authorList>
    </citation>
    <scope>NUCLEOTIDE SEQUENCE [LARGE SCALE GENOMIC DNA]</scope>
    <source>
        <strain evidence="2 3">DSM 29821</strain>
    </source>
</reference>
<comment type="caution">
    <text evidence="2">The sequence shown here is derived from an EMBL/GenBank/DDBJ whole genome shotgun (WGS) entry which is preliminary data.</text>
</comment>
<evidence type="ECO:0000256" key="1">
    <source>
        <dbReference type="SAM" id="Phobius"/>
    </source>
</evidence>
<proteinExistence type="predicted"/>
<dbReference type="RefSeq" id="WP_111591393.1">
    <property type="nucleotide sequence ID" value="NZ_QLMA01000002.1"/>
</dbReference>
<dbReference type="PROSITE" id="PS51257">
    <property type="entry name" value="PROKAR_LIPOPROTEIN"/>
    <property type="match status" value="1"/>
</dbReference>
<accession>A0A327W8G3</accession>
<organism evidence="2 3">
    <name type="scientific">Chitinophaga dinghuensis</name>
    <dbReference type="NCBI Taxonomy" id="1539050"/>
    <lineage>
        <taxon>Bacteria</taxon>
        <taxon>Pseudomonadati</taxon>
        <taxon>Bacteroidota</taxon>
        <taxon>Chitinophagia</taxon>
        <taxon>Chitinophagales</taxon>
        <taxon>Chitinophagaceae</taxon>
        <taxon>Chitinophaga</taxon>
    </lineage>
</organism>
<dbReference type="EMBL" id="QLMA01000002">
    <property type="protein sequence ID" value="RAJ85758.1"/>
    <property type="molecule type" value="Genomic_DNA"/>
</dbReference>
<keyword evidence="3" id="KW-1185">Reference proteome</keyword>
<dbReference type="AlphaFoldDB" id="A0A327W8G3"/>
<keyword evidence="1" id="KW-0472">Membrane</keyword>